<dbReference type="AlphaFoldDB" id="A0A1Q9CQF9"/>
<evidence type="ECO:0000313" key="2">
    <source>
        <dbReference type="EMBL" id="OLP85117.1"/>
    </source>
</evidence>
<gene>
    <name evidence="2" type="ORF">AK812_SmicGene33931</name>
</gene>
<feature type="region of interest" description="Disordered" evidence="1">
    <location>
        <begin position="196"/>
        <end position="229"/>
    </location>
</feature>
<organism evidence="2 3">
    <name type="scientific">Symbiodinium microadriaticum</name>
    <name type="common">Dinoflagellate</name>
    <name type="synonym">Zooxanthella microadriatica</name>
    <dbReference type="NCBI Taxonomy" id="2951"/>
    <lineage>
        <taxon>Eukaryota</taxon>
        <taxon>Sar</taxon>
        <taxon>Alveolata</taxon>
        <taxon>Dinophyceae</taxon>
        <taxon>Suessiales</taxon>
        <taxon>Symbiodiniaceae</taxon>
        <taxon>Symbiodinium</taxon>
    </lineage>
</organism>
<dbReference type="OrthoDB" id="433680at2759"/>
<feature type="compositionally biased region" description="Low complexity" evidence="1">
    <location>
        <begin position="332"/>
        <end position="343"/>
    </location>
</feature>
<feature type="region of interest" description="Disordered" evidence="1">
    <location>
        <begin position="331"/>
        <end position="372"/>
    </location>
</feature>
<accession>A0A1Q9CQF9</accession>
<sequence length="372" mass="41088">MRLLCHESQNTADVGACNLTSLKSLKAWRSQPLGLFESEVPRVRQRLPSARFLCGPEDRGRCCKATSFISSSRALRLGEEGHIHRRGAGARVASFKEKSLEAVVQEKDKEAEEEELEEEAAAKQAPDPDKVNPECTQARKTGRPRCCLCINREAIWSQDGSCKHCVESGKGIRDCSEVDEGCRPGSVSWPLKYKEQEAAGSQPGQPARKPASKPASQPASQPARWRGTVKVEREKEMRHKQKLVRKQGCMVAPMVAKDGYMVAPMVAKEGYMVAPMVAKEGYIVAKEGYMVAKALSVLDREGVCAERFVTNITGEMNIPRARTPHEAKMLTKQAEQEAAQQAQAKEEIAKEQEEISKEMEKHGDEIAAETPA</sequence>
<reference evidence="2 3" key="1">
    <citation type="submission" date="2016-02" db="EMBL/GenBank/DDBJ databases">
        <title>Genome analysis of coral dinoflagellate symbionts highlights evolutionary adaptations to a symbiotic lifestyle.</title>
        <authorList>
            <person name="Aranda M."/>
            <person name="Li Y."/>
            <person name="Liew Y.J."/>
            <person name="Baumgarten S."/>
            <person name="Simakov O."/>
            <person name="Wilson M."/>
            <person name="Piel J."/>
            <person name="Ashoor H."/>
            <person name="Bougouffa S."/>
            <person name="Bajic V.B."/>
            <person name="Ryu T."/>
            <person name="Ravasi T."/>
            <person name="Bayer T."/>
            <person name="Micklem G."/>
            <person name="Kim H."/>
            <person name="Bhak J."/>
            <person name="Lajeunesse T.C."/>
            <person name="Voolstra C.R."/>
        </authorList>
    </citation>
    <scope>NUCLEOTIDE SEQUENCE [LARGE SCALE GENOMIC DNA]</scope>
    <source>
        <strain evidence="2 3">CCMP2467</strain>
    </source>
</reference>
<keyword evidence="3" id="KW-1185">Reference proteome</keyword>
<proteinExistence type="predicted"/>
<dbReference type="EMBL" id="LSRX01000995">
    <property type="protein sequence ID" value="OLP85117.1"/>
    <property type="molecule type" value="Genomic_DNA"/>
</dbReference>
<feature type="compositionally biased region" description="Basic and acidic residues" evidence="1">
    <location>
        <begin position="344"/>
        <end position="365"/>
    </location>
</feature>
<comment type="caution">
    <text evidence="2">The sequence shown here is derived from an EMBL/GenBank/DDBJ whole genome shotgun (WGS) entry which is preliminary data.</text>
</comment>
<evidence type="ECO:0000256" key="1">
    <source>
        <dbReference type="SAM" id="MobiDB-lite"/>
    </source>
</evidence>
<protein>
    <submittedName>
        <fullName evidence="2">Uncharacterized protein</fullName>
    </submittedName>
</protein>
<name>A0A1Q9CQF9_SYMMI</name>
<feature type="region of interest" description="Disordered" evidence="1">
    <location>
        <begin position="105"/>
        <end position="137"/>
    </location>
</feature>
<dbReference type="Proteomes" id="UP000186817">
    <property type="component" value="Unassembled WGS sequence"/>
</dbReference>
<evidence type="ECO:0000313" key="3">
    <source>
        <dbReference type="Proteomes" id="UP000186817"/>
    </source>
</evidence>